<dbReference type="InterPro" id="IPR010992">
    <property type="entry name" value="IHF-like_DNA-bd_dom_sf"/>
</dbReference>
<name>A0ABX7L6G0_9BACL</name>
<dbReference type="CDD" id="cd13831">
    <property type="entry name" value="HU"/>
    <property type="match status" value="1"/>
</dbReference>
<accession>A0ABX7L6G0</accession>
<evidence type="ECO:0000256" key="3">
    <source>
        <dbReference type="ARBA" id="ARBA00023125"/>
    </source>
</evidence>
<keyword evidence="2" id="KW-0226">DNA condensation</keyword>
<dbReference type="SMART" id="SM00411">
    <property type="entry name" value="BHL"/>
    <property type="match status" value="1"/>
</dbReference>
<evidence type="ECO:0000256" key="4">
    <source>
        <dbReference type="RuleBase" id="RU003939"/>
    </source>
</evidence>
<dbReference type="GO" id="GO:0003677">
    <property type="term" value="F:DNA binding"/>
    <property type="evidence" value="ECO:0007669"/>
    <property type="project" value="UniProtKB-KW"/>
</dbReference>
<dbReference type="Gene3D" id="4.10.520.10">
    <property type="entry name" value="IHF-like DNA-binding proteins"/>
    <property type="match status" value="1"/>
</dbReference>
<dbReference type="PRINTS" id="PR01727">
    <property type="entry name" value="DNABINDINGHU"/>
</dbReference>
<dbReference type="SUPFAM" id="SSF47729">
    <property type="entry name" value="IHF-like DNA-binding proteins"/>
    <property type="match status" value="1"/>
</dbReference>
<gene>
    <name evidence="5" type="ORF">JRJ22_19865</name>
</gene>
<dbReference type="RefSeq" id="WP_206101155.1">
    <property type="nucleotide sequence ID" value="NZ_CP070969.1"/>
</dbReference>
<protein>
    <submittedName>
        <fullName evidence="5">HU family DNA-binding protein</fullName>
    </submittedName>
</protein>
<evidence type="ECO:0000313" key="6">
    <source>
        <dbReference type="Proteomes" id="UP000663452"/>
    </source>
</evidence>
<reference evidence="5 6" key="1">
    <citation type="submission" date="2021-02" db="EMBL/GenBank/DDBJ databases">
        <title>Paenibacillus tianjinensis sp. nov.</title>
        <authorList>
            <person name="Liu H."/>
        </authorList>
    </citation>
    <scope>NUCLEOTIDE SEQUENCE [LARGE SCALE GENOMIC DNA]</scope>
    <source>
        <strain evidence="5 6">TB2019</strain>
    </source>
</reference>
<evidence type="ECO:0000313" key="5">
    <source>
        <dbReference type="EMBL" id="QSF43522.1"/>
    </source>
</evidence>
<dbReference type="Pfam" id="PF00216">
    <property type="entry name" value="Bac_DNA_binding"/>
    <property type="match status" value="1"/>
</dbReference>
<dbReference type="PANTHER" id="PTHR33175">
    <property type="entry name" value="DNA-BINDING PROTEIN HU"/>
    <property type="match status" value="1"/>
</dbReference>
<organism evidence="5 6">
    <name type="scientific">Paenibacillus tianjinensis</name>
    <dbReference type="NCBI Taxonomy" id="2810347"/>
    <lineage>
        <taxon>Bacteria</taxon>
        <taxon>Bacillati</taxon>
        <taxon>Bacillota</taxon>
        <taxon>Bacilli</taxon>
        <taxon>Bacillales</taxon>
        <taxon>Paenibacillaceae</taxon>
        <taxon>Paenibacillus</taxon>
    </lineage>
</organism>
<dbReference type="EMBL" id="CP070969">
    <property type="protein sequence ID" value="QSF43522.1"/>
    <property type="molecule type" value="Genomic_DNA"/>
</dbReference>
<dbReference type="PANTHER" id="PTHR33175:SF3">
    <property type="entry name" value="DNA-BINDING PROTEIN HU-BETA"/>
    <property type="match status" value="1"/>
</dbReference>
<comment type="similarity">
    <text evidence="1 4">Belongs to the bacterial histone-like protein family.</text>
</comment>
<evidence type="ECO:0000256" key="2">
    <source>
        <dbReference type="ARBA" id="ARBA00023067"/>
    </source>
</evidence>
<sequence length="90" mass="9513">MNKTDLTKVVAETTGLAKKDVEASVNAVFEAITQELANGGEVNIAGFAKFGVKPTAERKGRNPQSGEEIVIPASKKPTFKALKGLKDAIK</sequence>
<keyword evidence="6" id="KW-1185">Reference proteome</keyword>
<proteinExistence type="inferred from homology"/>
<evidence type="ECO:0000256" key="1">
    <source>
        <dbReference type="ARBA" id="ARBA00010529"/>
    </source>
</evidence>
<dbReference type="InterPro" id="IPR000119">
    <property type="entry name" value="Hist_DNA-bd"/>
</dbReference>
<keyword evidence="3 5" id="KW-0238">DNA-binding</keyword>
<dbReference type="Proteomes" id="UP000663452">
    <property type="component" value="Chromosome"/>
</dbReference>